<dbReference type="Proteomes" id="UP000199416">
    <property type="component" value="Unassembled WGS sequence"/>
</dbReference>
<dbReference type="EMBL" id="FMZF01000002">
    <property type="protein sequence ID" value="SDC38564.1"/>
    <property type="molecule type" value="Genomic_DNA"/>
</dbReference>
<proteinExistence type="predicted"/>
<sequence length="336" mass="35977">MGLAVLTSVALAITLLVVNREKAAGPSADRAGVGARPFIAYGEDSFFRTPLPDDVPVDPQSSQGIAFIKREDESDHPVIRGVEGDEWGMPFAIGTCEDPVWRFTGDVPQQVAWLGTDGFHAPSWLGDALTLTSDSPLVVIDRCGSPSMPEGMSVWGFAAMPGPRHTIEVADAGAFRHDSNGLDARNPLSDSDLNFNSRGAIPDGMLIRDDLLAWAMAHDGDLGHVLHVFWLETDTSAGFVHPMVGDENRKRGWGPEGIRLRIKPDVDLAARNCDPAGLVVARTLQRYGGYLGDNAGGPTAIKGQQGSALLTRDALSCVTWDDFAFVQRGWDGSTTG</sequence>
<organism evidence="1 2">
    <name type="scientific">Geodermatophilus telluris</name>
    <dbReference type="NCBI Taxonomy" id="1190417"/>
    <lineage>
        <taxon>Bacteria</taxon>
        <taxon>Bacillati</taxon>
        <taxon>Actinomycetota</taxon>
        <taxon>Actinomycetes</taxon>
        <taxon>Geodermatophilales</taxon>
        <taxon>Geodermatophilaceae</taxon>
        <taxon>Geodermatophilus</taxon>
    </lineage>
</organism>
<evidence type="ECO:0000313" key="2">
    <source>
        <dbReference type="Proteomes" id="UP000199416"/>
    </source>
</evidence>
<protein>
    <submittedName>
        <fullName evidence="1">Uncharacterized protein</fullName>
    </submittedName>
</protein>
<keyword evidence="2" id="KW-1185">Reference proteome</keyword>
<dbReference type="AlphaFoldDB" id="A0A1G6L5Q9"/>
<evidence type="ECO:0000313" key="1">
    <source>
        <dbReference type="EMBL" id="SDC38564.1"/>
    </source>
</evidence>
<dbReference type="OrthoDB" id="8771597at2"/>
<dbReference type="STRING" id="1190417.SAMN05660690_1212"/>
<accession>A0A1G6L5Q9</accession>
<gene>
    <name evidence="1" type="ORF">SAMN05660690_1212</name>
</gene>
<reference evidence="2" key="1">
    <citation type="submission" date="2016-10" db="EMBL/GenBank/DDBJ databases">
        <authorList>
            <person name="Varghese N."/>
            <person name="Submissions S."/>
        </authorList>
    </citation>
    <scope>NUCLEOTIDE SEQUENCE [LARGE SCALE GENOMIC DNA]</scope>
    <source>
        <strain evidence="2">DSM 45421</strain>
    </source>
</reference>
<dbReference type="RefSeq" id="WP_091364260.1">
    <property type="nucleotide sequence ID" value="NZ_FMZF01000002.1"/>
</dbReference>
<name>A0A1G6L5Q9_9ACTN</name>